<evidence type="ECO:0000313" key="3">
    <source>
        <dbReference type="Proteomes" id="UP001632038"/>
    </source>
</evidence>
<protein>
    <recommendedName>
        <fullName evidence="4">F-box protein</fullName>
    </recommendedName>
</protein>
<name>A0ABD3EBL9_9LAMI</name>
<sequence>MSQQLRCPVSDGKSKQSAQHYQPLWISHWMRTSGNNTSAERRNHSTRPQQLDRVSNNGNTKAFEVVNDDSLRIRPKSKAIDGSKIPASNQLSLRGFRFLGEGPSNSTHVLPHYNNNNKVEKYEQGKGKAADTSMNACLGDFDTFGREWFQKMQGVRLLPAQTEEDESNNDRSQFNLETMRICTTFDSVKAVPGGCPRFSQTTHSLLITKKTDVNQENDVYSGPTRLVKRTNENTSRDVNLSPFSYQGNRGVKLQPLSSSSNSQGRNNVRSVDGRKVIIRNESSAETDTMDMDLFKEEKLNYGASSTPSTKAFTIDSNSPPPIVVAPSREIKHRWTNSRLHEINLELPALPAVESPLENICPSSSKTQSLEMDMLVANAEHHAIPKPNLNSDPSNPWAKRLKMSSSTSSSHGTKISNPTENLYHEKMRRYFRSILDSSFTNSDPSSRTKDHGKETILSDKNGDLSKKGEGLTVATIKKDDKEALLSHVWIKRWLGDKMKVTKQKPDQTVEEKVSGSRDFKTPLDDDNLEKKQFPSIGAMAMMGKAMAGFQSCEVQKRGSLTVWNTKETF</sequence>
<dbReference type="EMBL" id="JAVIJP010000006">
    <property type="protein sequence ID" value="KAL3651840.1"/>
    <property type="molecule type" value="Genomic_DNA"/>
</dbReference>
<evidence type="ECO:0000313" key="2">
    <source>
        <dbReference type="EMBL" id="KAL3651840.1"/>
    </source>
</evidence>
<dbReference type="InterPro" id="IPR037476">
    <property type="entry name" value="PCH1"/>
</dbReference>
<feature type="region of interest" description="Disordered" evidence="1">
    <location>
        <begin position="35"/>
        <end position="57"/>
    </location>
</feature>
<feature type="compositionally biased region" description="Polar residues" evidence="1">
    <location>
        <begin position="236"/>
        <end position="247"/>
    </location>
</feature>
<gene>
    <name evidence="2" type="ORF">CASFOL_004842</name>
</gene>
<accession>A0ABD3EBL9</accession>
<organism evidence="2 3">
    <name type="scientific">Castilleja foliolosa</name>
    <dbReference type="NCBI Taxonomy" id="1961234"/>
    <lineage>
        <taxon>Eukaryota</taxon>
        <taxon>Viridiplantae</taxon>
        <taxon>Streptophyta</taxon>
        <taxon>Embryophyta</taxon>
        <taxon>Tracheophyta</taxon>
        <taxon>Spermatophyta</taxon>
        <taxon>Magnoliopsida</taxon>
        <taxon>eudicotyledons</taxon>
        <taxon>Gunneridae</taxon>
        <taxon>Pentapetalae</taxon>
        <taxon>asterids</taxon>
        <taxon>lamiids</taxon>
        <taxon>Lamiales</taxon>
        <taxon>Orobanchaceae</taxon>
        <taxon>Pedicularideae</taxon>
        <taxon>Castillejinae</taxon>
        <taxon>Castilleja</taxon>
    </lineage>
</organism>
<evidence type="ECO:0008006" key="4">
    <source>
        <dbReference type="Google" id="ProtNLM"/>
    </source>
</evidence>
<feature type="region of interest" description="Disordered" evidence="1">
    <location>
        <begin position="502"/>
        <end position="525"/>
    </location>
</feature>
<feature type="region of interest" description="Disordered" evidence="1">
    <location>
        <begin position="439"/>
        <end position="460"/>
    </location>
</feature>
<dbReference type="AlphaFoldDB" id="A0ABD3EBL9"/>
<dbReference type="Proteomes" id="UP001632038">
    <property type="component" value="Unassembled WGS sequence"/>
</dbReference>
<feature type="region of interest" description="Disordered" evidence="1">
    <location>
        <begin position="231"/>
        <end position="274"/>
    </location>
</feature>
<evidence type="ECO:0000256" key="1">
    <source>
        <dbReference type="SAM" id="MobiDB-lite"/>
    </source>
</evidence>
<comment type="caution">
    <text evidence="2">The sequence shown here is derived from an EMBL/GenBank/DDBJ whole genome shotgun (WGS) entry which is preliminary data.</text>
</comment>
<feature type="region of interest" description="Disordered" evidence="1">
    <location>
        <begin position="383"/>
        <end position="417"/>
    </location>
</feature>
<keyword evidence="3" id="KW-1185">Reference proteome</keyword>
<dbReference type="PANTHER" id="PTHR36062:SF1">
    <property type="entry name" value="OS01G0687300 PROTEIN"/>
    <property type="match status" value="1"/>
</dbReference>
<proteinExistence type="predicted"/>
<feature type="compositionally biased region" description="Polar residues" evidence="1">
    <location>
        <begin position="255"/>
        <end position="269"/>
    </location>
</feature>
<feature type="compositionally biased region" description="Polar residues" evidence="1">
    <location>
        <begin position="46"/>
        <end position="57"/>
    </location>
</feature>
<feature type="compositionally biased region" description="Basic and acidic residues" evidence="1">
    <location>
        <begin position="445"/>
        <end position="460"/>
    </location>
</feature>
<reference evidence="3" key="1">
    <citation type="journal article" date="2024" name="IScience">
        <title>Strigolactones Initiate the Formation of Haustorium-like Structures in Castilleja.</title>
        <authorList>
            <person name="Buerger M."/>
            <person name="Peterson D."/>
            <person name="Chory J."/>
        </authorList>
    </citation>
    <scope>NUCLEOTIDE SEQUENCE [LARGE SCALE GENOMIC DNA]</scope>
</reference>
<dbReference type="PANTHER" id="PTHR36062">
    <property type="entry name" value="OS01G0687300 PROTEIN"/>
    <property type="match status" value="1"/>
</dbReference>